<accession>A0A367GR76</accession>
<feature type="transmembrane region" description="Helical" evidence="1">
    <location>
        <begin position="92"/>
        <end position="111"/>
    </location>
</feature>
<evidence type="ECO:0000313" key="2">
    <source>
        <dbReference type="EMBL" id="RCH55760.1"/>
    </source>
</evidence>
<dbReference type="EMBL" id="QGDC01000003">
    <property type="protein sequence ID" value="RCH55760.1"/>
    <property type="molecule type" value="Genomic_DNA"/>
</dbReference>
<comment type="caution">
    <text evidence="2">The sequence shown here is derived from an EMBL/GenBank/DDBJ whole genome shotgun (WGS) entry which is preliminary data.</text>
</comment>
<protein>
    <recommendedName>
        <fullName evidence="4">SRPBCC family protein</fullName>
    </recommendedName>
</protein>
<dbReference type="AlphaFoldDB" id="A0A367GR76"/>
<feature type="transmembrane region" description="Helical" evidence="1">
    <location>
        <begin position="67"/>
        <end position="86"/>
    </location>
</feature>
<evidence type="ECO:0008006" key="4">
    <source>
        <dbReference type="Google" id="ProtNLM"/>
    </source>
</evidence>
<evidence type="ECO:0000313" key="3">
    <source>
        <dbReference type="Proteomes" id="UP000253209"/>
    </source>
</evidence>
<organism evidence="2 3">
    <name type="scientific">Mucilaginibacter hurinus</name>
    <dbReference type="NCBI Taxonomy" id="2201324"/>
    <lineage>
        <taxon>Bacteria</taxon>
        <taxon>Pseudomonadati</taxon>
        <taxon>Bacteroidota</taxon>
        <taxon>Sphingobacteriia</taxon>
        <taxon>Sphingobacteriales</taxon>
        <taxon>Sphingobacteriaceae</taxon>
        <taxon>Mucilaginibacter</taxon>
    </lineage>
</organism>
<name>A0A367GR76_9SPHI</name>
<feature type="transmembrane region" description="Helical" evidence="1">
    <location>
        <begin position="7"/>
        <end position="24"/>
    </location>
</feature>
<proteinExistence type="predicted"/>
<keyword evidence="1" id="KW-0472">Membrane</keyword>
<dbReference type="Proteomes" id="UP000253209">
    <property type="component" value="Unassembled WGS sequence"/>
</dbReference>
<sequence length="319" mass="36427">MNLKKYVKILGIPLLFALIIHFIFDGDFSEFLKIMSLSFIFFVPFGIGLLTVYFSSIKNINTPGYRFTAPWVSVLLFLLITLCFSIEGWACWLMVLPVFFIASSIGGYVGAKLKIKTKKGKTYLSALVMLPFLISPIENYTGAHPSIYKAYTFIDIDAEKDDIWSNVTRVKTIAPKQDNGWLTSSLGFPRPIRAELNYNGVGGYRKAIFDKGLIFHEAVTDYTEGRSMSFTITANPHEIPSTAMDEHVVIGGKYFDVMDGTYELDQLNRKKYRLHLYSHFKLSTTFNFYASIWANWIMKDIQNNILQVIKQRAEQQSKS</sequence>
<dbReference type="SUPFAM" id="SSF55961">
    <property type="entry name" value="Bet v1-like"/>
    <property type="match status" value="1"/>
</dbReference>
<gene>
    <name evidence="2" type="ORF">DJ568_06335</name>
</gene>
<keyword evidence="1" id="KW-1133">Transmembrane helix</keyword>
<evidence type="ECO:0000256" key="1">
    <source>
        <dbReference type="SAM" id="Phobius"/>
    </source>
</evidence>
<keyword evidence="1" id="KW-0812">Transmembrane</keyword>
<keyword evidence="3" id="KW-1185">Reference proteome</keyword>
<feature type="transmembrane region" description="Helical" evidence="1">
    <location>
        <begin position="36"/>
        <end position="55"/>
    </location>
</feature>
<reference evidence="2 3" key="1">
    <citation type="submission" date="2018-05" db="EMBL/GenBank/DDBJ databases">
        <title>Mucilaginibacter hurinus sp. nov., isolated from briquette warehouse soil.</title>
        <authorList>
            <person name="Choi L."/>
        </authorList>
    </citation>
    <scope>NUCLEOTIDE SEQUENCE [LARGE SCALE GENOMIC DNA]</scope>
    <source>
        <strain evidence="2 3">ZR32</strain>
    </source>
</reference>
<dbReference type="OrthoDB" id="118637at2"/>